<dbReference type="AlphaFoldDB" id="A0A2G5TI65"/>
<dbReference type="OrthoDB" id="5787909at2759"/>
<organism evidence="2 3">
    <name type="scientific">Caenorhabditis nigoni</name>
    <dbReference type="NCBI Taxonomy" id="1611254"/>
    <lineage>
        <taxon>Eukaryota</taxon>
        <taxon>Metazoa</taxon>
        <taxon>Ecdysozoa</taxon>
        <taxon>Nematoda</taxon>
        <taxon>Chromadorea</taxon>
        <taxon>Rhabditida</taxon>
        <taxon>Rhabditina</taxon>
        <taxon>Rhabditomorpha</taxon>
        <taxon>Rhabditoidea</taxon>
        <taxon>Rhabditidae</taxon>
        <taxon>Peloderinae</taxon>
        <taxon>Caenorhabditis</taxon>
    </lineage>
</organism>
<feature type="chain" id="PRO_5013707357" evidence="1">
    <location>
        <begin position="19"/>
        <end position="383"/>
    </location>
</feature>
<evidence type="ECO:0000313" key="3">
    <source>
        <dbReference type="Proteomes" id="UP000230233"/>
    </source>
</evidence>
<name>A0A2G5TI65_9PELO</name>
<reference evidence="3" key="1">
    <citation type="submission" date="2017-10" db="EMBL/GenBank/DDBJ databases">
        <title>Rapid genome shrinkage in a self-fertile nematode reveals novel sperm competition proteins.</title>
        <authorList>
            <person name="Yin D."/>
            <person name="Schwarz E.M."/>
            <person name="Thomas C.G."/>
            <person name="Felde R.L."/>
            <person name="Korf I.F."/>
            <person name="Cutter A.D."/>
            <person name="Schartner C.M."/>
            <person name="Ralston E.J."/>
            <person name="Meyer B.J."/>
            <person name="Haag E.S."/>
        </authorList>
    </citation>
    <scope>NUCLEOTIDE SEQUENCE [LARGE SCALE GENOMIC DNA]</scope>
    <source>
        <strain evidence="3">JU1422</strain>
    </source>
</reference>
<protein>
    <submittedName>
        <fullName evidence="2">Uncharacterized protein</fullName>
    </submittedName>
</protein>
<dbReference type="Proteomes" id="UP000230233">
    <property type="component" value="Chromosome V"/>
</dbReference>
<evidence type="ECO:0000313" key="2">
    <source>
        <dbReference type="EMBL" id="PIC26706.1"/>
    </source>
</evidence>
<proteinExistence type="predicted"/>
<dbReference type="EMBL" id="PDUG01000005">
    <property type="protein sequence ID" value="PIC26706.1"/>
    <property type="molecule type" value="Genomic_DNA"/>
</dbReference>
<accession>A0A2G5TI65</accession>
<evidence type="ECO:0000256" key="1">
    <source>
        <dbReference type="SAM" id="SignalP"/>
    </source>
</evidence>
<sequence length="383" mass="42171">MTRLIQILPFSLLTFCLAQEDSGLYVNRIKIETFHNNLGNDKVFTYYVADSFDQSQKDNFKTEAGSIGNLYEDDYAADTATCTNTECPKLRRIFAHATTADGTRIIDADIKAKTGATTAKPIGFVAPYPGYCSSDDSLPIIEMYSETLKKYAYWSPAQPGQLVNLASTTVDKSRYDPVRLVGYALSPDSEKLVLENAQPDFVKSIGKSNYTHSFVLAYQIIQASNSEGGLANIVGPPMVDQWMGASKQFPTIKNTGIFLSGKITNAATQALERACGTRNALWNAWDAGRKNVNLHVRTVPAQYIAMASAGYTFRENRAGCGGIKGLAALREFEHKTNKGQFTYENDPAKIQTLLATGEWTQTTKDLGYTTLDQIGFALFNRVI</sequence>
<gene>
    <name evidence="2" type="primary">Cni-T02E9.6</name>
    <name evidence="2" type="synonym">Cnig_chr_V.g19203</name>
    <name evidence="2" type="ORF">B9Z55_019203</name>
</gene>
<keyword evidence="1" id="KW-0732">Signal</keyword>
<comment type="caution">
    <text evidence="2">The sequence shown here is derived from an EMBL/GenBank/DDBJ whole genome shotgun (WGS) entry which is preliminary data.</text>
</comment>
<feature type="signal peptide" evidence="1">
    <location>
        <begin position="1"/>
        <end position="18"/>
    </location>
</feature>
<keyword evidence="3" id="KW-1185">Reference proteome</keyword>